<feature type="domain" description="SpoVT-AbrB" evidence="1">
    <location>
        <begin position="32"/>
        <end position="79"/>
    </location>
</feature>
<dbReference type="NCBIfam" id="TIGR01439">
    <property type="entry name" value="lp_hng_hel_AbrB"/>
    <property type="match status" value="1"/>
</dbReference>
<proteinExistence type="predicted"/>
<dbReference type="Proteomes" id="UP000005104">
    <property type="component" value="Chromosome"/>
</dbReference>
<accession>H5XWQ7</accession>
<protein>
    <submittedName>
        <fullName evidence="2">Looped-hinge helix DNA binding domain, AbrB family</fullName>
    </submittedName>
</protein>
<evidence type="ECO:0000313" key="2">
    <source>
        <dbReference type="EMBL" id="EHQ90706.1"/>
    </source>
</evidence>
<dbReference type="HOGENOM" id="CLU_1924222_0_0_9"/>
<dbReference type="GO" id="GO:0003677">
    <property type="term" value="F:DNA binding"/>
    <property type="evidence" value="ECO:0007669"/>
    <property type="project" value="InterPro"/>
</dbReference>
<dbReference type="Gene3D" id="2.10.260.10">
    <property type="match status" value="1"/>
</dbReference>
<dbReference type="RefSeq" id="WP_007785245.1">
    <property type="nucleotide sequence ID" value="NZ_CM001441.1"/>
</dbReference>
<sequence>MEKLYFTKSITYTLSNTFCKGVIDYGQALLSGKLTSEGQMTIPVELRNLLKLNEGDRLAFILNEKEGIIEVQPKTKKSIRGVIGALKPTINLNADEAIDLAKTERAKELNIKRTMLSKCVANLSKKCIRSQ</sequence>
<reference evidence="2 3" key="1">
    <citation type="submission" date="2011-11" db="EMBL/GenBank/DDBJ databases">
        <title>The Noncontiguous Finished genome of Desulfosporosinus youngiae DSM 17734.</title>
        <authorList>
            <consortium name="US DOE Joint Genome Institute (JGI-PGF)"/>
            <person name="Lucas S."/>
            <person name="Han J."/>
            <person name="Lapidus A."/>
            <person name="Cheng J.-F."/>
            <person name="Goodwin L."/>
            <person name="Pitluck S."/>
            <person name="Peters L."/>
            <person name="Ovchinnikova G."/>
            <person name="Lu M."/>
            <person name="Land M.L."/>
            <person name="Hauser L."/>
            <person name="Pester M."/>
            <person name="Spring S."/>
            <person name="Ollivier B."/>
            <person name="Rattei T."/>
            <person name="Klenk H.-P."/>
            <person name="Wagner M."/>
            <person name="Loy A."/>
            <person name="Woyke T.J."/>
        </authorList>
    </citation>
    <scope>NUCLEOTIDE SEQUENCE [LARGE SCALE GENOMIC DNA]</scope>
    <source>
        <strain evidence="2 3">DSM 17734</strain>
    </source>
</reference>
<name>H5XWQ7_9FIRM</name>
<dbReference type="SMART" id="SM00966">
    <property type="entry name" value="SpoVT_AbrB"/>
    <property type="match status" value="1"/>
</dbReference>
<dbReference type="SUPFAM" id="SSF89447">
    <property type="entry name" value="AbrB/MazE/MraZ-like"/>
    <property type="match status" value="1"/>
</dbReference>
<dbReference type="EMBL" id="CM001441">
    <property type="protein sequence ID" value="EHQ90706.1"/>
    <property type="molecule type" value="Genomic_DNA"/>
</dbReference>
<dbReference type="InterPro" id="IPR037914">
    <property type="entry name" value="SpoVT-AbrB_sf"/>
</dbReference>
<evidence type="ECO:0000313" key="3">
    <source>
        <dbReference type="Proteomes" id="UP000005104"/>
    </source>
</evidence>
<evidence type="ECO:0000259" key="1">
    <source>
        <dbReference type="SMART" id="SM00966"/>
    </source>
</evidence>
<dbReference type="Pfam" id="PF04014">
    <property type="entry name" value="MazE_antitoxin"/>
    <property type="match status" value="1"/>
</dbReference>
<keyword evidence="3" id="KW-1185">Reference proteome</keyword>
<dbReference type="AlphaFoldDB" id="H5XWQ7"/>
<gene>
    <name evidence="2" type="ORF">DesyoDRAFT_3714</name>
</gene>
<dbReference type="InterPro" id="IPR007159">
    <property type="entry name" value="SpoVT-AbrB_dom"/>
</dbReference>
<dbReference type="eggNOG" id="COG2002">
    <property type="taxonomic scope" value="Bacteria"/>
</dbReference>
<organism evidence="2 3">
    <name type="scientific">Desulfosporosinus youngiae DSM 17734</name>
    <dbReference type="NCBI Taxonomy" id="768710"/>
    <lineage>
        <taxon>Bacteria</taxon>
        <taxon>Bacillati</taxon>
        <taxon>Bacillota</taxon>
        <taxon>Clostridia</taxon>
        <taxon>Eubacteriales</taxon>
        <taxon>Desulfitobacteriaceae</taxon>
        <taxon>Desulfosporosinus</taxon>
    </lineage>
</organism>
<dbReference type="STRING" id="768710.DesyoDRAFT_3714"/>